<dbReference type="GO" id="GO:0050660">
    <property type="term" value="F:flavin adenine dinucleotide binding"/>
    <property type="evidence" value="ECO:0007669"/>
    <property type="project" value="InterPro"/>
</dbReference>
<feature type="region of interest" description="Disordered" evidence="5">
    <location>
        <begin position="1"/>
        <end position="23"/>
    </location>
</feature>
<dbReference type="Gene3D" id="1.10.150.570">
    <property type="entry name" value="GidA associated domain, C-terminal subdomain"/>
    <property type="match status" value="1"/>
</dbReference>
<dbReference type="SMART" id="SM01228">
    <property type="entry name" value="GIDA_assoc_3"/>
    <property type="match status" value="1"/>
</dbReference>
<dbReference type="GO" id="GO:0070899">
    <property type="term" value="P:mitochondrial tRNA wobble uridine modification"/>
    <property type="evidence" value="ECO:0007669"/>
    <property type="project" value="UniProtKB-ARBA"/>
</dbReference>
<dbReference type="AlphaFoldDB" id="A0AA88VQG5"/>
<dbReference type="Proteomes" id="UP001188597">
    <property type="component" value="Unassembled WGS sequence"/>
</dbReference>
<keyword evidence="8" id="KW-1185">Reference proteome</keyword>
<organism evidence="7 8">
    <name type="scientific">Escallonia herrerae</name>
    <dbReference type="NCBI Taxonomy" id="1293975"/>
    <lineage>
        <taxon>Eukaryota</taxon>
        <taxon>Viridiplantae</taxon>
        <taxon>Streptophyta</taxon>
        <taxon>Embryophyta</taxon>
        <taxon>Tracheophyta</taxon>
        <taxon>Spermatophyta</taxon>
        <taxon>Magnoliopsida</taxon>
        <taxon>eudicotyledons</taxon>
        <taxon>Gunneridae</taxon>
        <taxon>Pentapetalae</taxon>
        <taxon>asterids</taxon>
        <taxon>campanulids</taxon>
        <taxon>Escalloniales</taxon>
        <taxon>Escalloniaceae</taxon>
        <taxon>Escallonia</taxon>
    </lineage>
</organism>
<feature type="compositionally biased region" description="Polar residues" evidence="5">
    <location>
        <begin position="1"/>
        <end position="12"/>
    </location>
</feature>
<keyword evidence="4" id="KW-0274">FAD</keyword>
<proteinExistence type="inferred from homology"/>
<comment type="similarity">
    <text evidence="2">Belongs to the MnmG family.</text>
</comment>
<dbReference type="Pfam" id="PF21680">
    <property type="entry name" value="GIDA_C_1st"/>
    <property type="match status" value="1"/>
</dbReference>
<evidence type="ECO:0000256" key="3">
    <source>
        <dbReference type="ARBA" id="ARBA00022630"/>
    </source>
</evidence>
<evidence type="ECO:0000256" key="4">
    <source>
        <dbReference type="ARBA" id="ARBA00022827"/>
    </source>
</evidence>
<evidence type="ECO:0000313" key="7">
    <source>
        <dbReference type="EMBL" id="KAK3009785.1"/>
    </source>
</evidence>
<dbReference type="InterPro" id="IPR049312">
    <property type="entry name" value="GIDA_C_N"/>
</dbReference>
<dbReference type="InterPro" id="IPR044920">
    <property type="entry name" value="MnmG_C_subdom_sf"/>
</dbReference>
<gene>
    <name evidence="7" type="ORF">RJ639_015405</name>
</gene>
<dbReference type="EMBL" id="JAVXUP010001611">
    <property type="protein sequence ID" value="KAK3009785.1"/>
    <property type="molecule type" value="Genomic_DNA"/>
</dbReference>
<feature type="domain" description="tRNA uridine 5-carboxymethylaminomethyl modification enzyme C-terminal subdomain" evidence="6">
    <location>
        <begin position="137"/>
        <end position="208"/>
    </location>
</feature>
<dbReference type="InterPro" id="IPR026904">
    <property type="entry name" value="MnmG_C"/>
</dbReference>
<protein>
    <recommendedName>
        <fullName evidence="6">tRNA uridine 5-carboxymethylaminomethyl modification enzyme C-terminal subdomain domain-containing protein</fullName>
    </recommendedName>
</protein>
<comment type="cofactor">
    <cofactor evidence="1">
        <name>FAD</name>
        <dbReference type="ChEBI" id="CHEBI:57692"/>
    </cofactor>
</comment>
<evidence type="ECO:0000256" key="5">
    <source>
        <dbReference type="SAM" id="MobiDB-lite"/>
    </source>
</evidence>
<name>A0AA88VQG5_9ASTE</name>
<evidence type="ECO:0000256" key="2">
    <source>
        <dbReference type="ARBA" id="ARBA00007653"/>
    </source>
</evidence>
<dbReference type="PANTHER" id="PTHR11806">
    <property type="entry name" value="GLUCOSE INHIBITED DIVISION PROTEIN A"/>
    <property type="match status" value="1"/>
</dbReference>
<sequence>MKSTFQNSQRTRPSLAKAASPNFDNDRVSKEKLKLPDHLISRRANAIGCYWIPSFWFVMYIGEPLTGGSPHLSSEGKNSGGDLAAEISLLSGQPVKESSTLESLLKKPHIEYKVFDKHGFGNELLSKAEKDCVEIDIKYEGFIARQKSQLQQMVHQQHRLLPEDLDYSAMPTLSLEAREKLSKVKPQTLGQASRVGGVSPADITSLLIILESDRRKSHEQMRHQMLTSVITDSSQRVPEGPCMETASS</sequence>
<dbReference type="PANTHER" id="PTHR11806:SF0">
    <property type="entry name" value="PROTEIN MTO1 HOMOLOG, MITOCHONDRIAL"/>
    <property type="match status" value="1"/>
</dbReference>
<dbReference type="Pfam" id="PF13932">
    <property type="entry name" value="SAM_GIDA_C"/>
    <property type="match status" value="1"/>
</dbReference>
<evidence type="ECO:0000256" key="1">
    <source>
        <dbReference type="ARBA" id="ARBA00001974"/>
    </source>
</evidence>
<reference evidence="7" key="1">
    <citation type="submission" date="2022-12" db="EMBL/GenBank/DDBJ databases">
        <title>Draft genome assemblies for two species of Escallonia (Escalloniales).</title>
        <authorList>
            <person name="Chanderbali A."/>
            <person name="Dervinis C."/>
            <person name="Anghel I."/>
            <person name="Soltis D."/>
            <person name="Soltis P."/>
            <person name="Zapata F."/>
        </authorList>
    </citation>
    <scope>NUCLEOTIDE SEQUENCE</scope>
    <source>
        <strain evidence="7">UCBG64.0493</strain>
        <tissue evidence="7">Leaf</tissue>
    </source>
</reference>
<comment type="caution">
    <text evidence="7">The sequence shown here is derived from an EMBL/GenBank/DDBJ whole genome shotgun (WGS) entry which is preliminary data.</text>
</comment>
<keyword evidence="3" id="KW-0285">Flavoprotein</keyword>
<evidence type="ECO:0000259" key="6">
    <source>
        <dbReference type="SMART" id="SM01228"/>
    </source>
</evidence>
<dbReference type="InterPro" id="IPR002218">
    <property type="entry name" value="MnmG-rel"/>
</dbReference>
<accession>A0AA88VQG5</accession>
<dbReference type="GO" id="GO:0030488">
    <property type="term" value="P:tRNA methylation"/>
    <property type="evidence" value="ECO:0007669"/>
    <property type="project" value="TreeGrafter"/>
</dbReference>
<dbReference type="InterPro" id="IPR047001">
    <property type="entry name" value="MnmG_C_subdom"/>
</dbReference>
<dbReference type="GO" id="GO:0005739">
    <property type="term" value="C:mitochondrion"/>
    <property type="evidence" value="ECO:0007669"/>
    <property type="project" value="GOC"/>
</dbReference>
<dbReference type="FunFam" id="1.10.150.570:FF:000001">
    <property type="entry name" value="tRNA uridine 5-carboxymethylaminomethyl modification enzyme MnmG"/>
    <property type="match status" value="1"/>
</dbReference>
<evidence type="ECO:0000313" key="8">
    <source>
        <dbReference type="Proteomes" id="UP001188597"/>
    </source>
</evidence>
<dbReference type="Gene3D" id="1.10.10.1800">
    <property type="entry name" value="tRNA uridine 5-carboxymethylaminomethyl modification enzyme MnmG/GidA"/>
    <property type="match status" value="1"/>
</dbReference>